<proteinExistence type="predicted"/>
<protein>
    <submittedName>
        <fullName evidence="4">Acetoin utilization protein AcuB</fullName>
    </submittedName>
</protein>
<dbReference type="Proteomes" id="UP000525389">
    <property type="component" value="Unassembled WGS sequence"/>
</dbReference>
<comment type="caution">
    <text evidence="4">The sequence shown here is derived from an EMBL/GenBank/DDBJ whole genome shotgun (WGS) entry which is preliminary data.</text>
</comment>
<dbReference type="InterPro" id="IPR000644">
    <property type="entry name" value="CBS_dom"/>
</dbReference>
<evidence type="ECO:0000313" key="5">
    <source>
        <dbReference type="Proteomes" id="UP000525389"/>
    </source>
</evidence>
<dbReference type="CDD" id="cd04584">
    <property type="entry name" value="CBS_pair_AcuB_like"/>
    <property type="match status" value="1"/>
</dbReference>
<sequence>MNTPVKQVMAHPPVTAHPDTTVPEAVQLLKARGIRRLPLVEDGRLVGMVTDRDLKEAMPSQATTLSIWEITALLARMPLRQIMTTSVLTVSEDAPLQDAAYTMLNHKIGGLPVVNGAHEVVGIVTVTDVLREYVGSPVPG</sequence>
<dbReference type="EMBL" id="JACHFN010000004">
    <property type="protein sequence ID" value="MBB5233988.1"/>
    <property type="molecule type" value="Genomic_DNA"/>
</dbReference>
<feature type="domain" description="CBS" evidence="3">
    <location>
        <begin position="83"/>
        <end position="140"/>
    </location>
</feature>
<evidence type="ECO:0000256" key="2">
    <source>
        <dbReference type="PROSITE-ProRule" id="PRU00703"/>
    </source>
</evidence>
<dbReference type="RefSeq" id="WP_221269678.1">
    <property type="nucleotide sequence ID" value="NZ_JACHFN010000004.1"/>
</dbReference>
<name>A0A7W8LPP3_9DEIO</name>
<dbReference type="Pfam" id="PF00571">
    <property type="entry name" value="CBS"/>
    <property type="match status" value="2"/>
</dbReference>
<dbReference type="PROSITE" id="PS51371">
    <property type="entry name" value="CBS"/>
    <property type="match status" value="2"/>
</dbReference>
<gene>
    <name evidence="4" type="ORF">HNQ09_001426</name>
</gene>
<evidence type="ECO:0000256" key="1">
    <source>
        <dbReference type="ARBA" id="ARBA00023122"/>
    </source>
</evidence>
<dbReference type="SMART" id="SM00116">
    <property type="entry name" value="CBS"/>
    <property type="match status" value="2"/>
</dbReference>
<dbReference type="InterPro" id="IPR046342">
    <property type="entry name" value="CBS_dom_sf"/>
</dbReference>
<accession>A0A7W8LPP3</accession>
<keyword evidence="5" id="KW-1185">Reference proteome</keyword>
<dbReference type="PANTHER" id="PTHR43080:SF2">
    <property type="entry name" value="CBS DOMAIN-CONTAINING PROTEIN"/>
    <property type="match status" value="1"/>
</dbReference>
<dbReference type="SUPFAM" id="SSF54631">
    <property type="entry name" value="CBS-domain pair"/>
    <property type="match status" value="1"/>
</dbReference>
<dbReference type="Gene3D" id="3.10.580.10">
    <property type="entry name" value="CBS-domain"/>
    <property type="match status" value="2"/>
</dbReference>
<evidence type="ECO:0000259" key="3">
    <source>
        <dbReference type="PROSITE" id="PS51371"/>
    </source>
</evidence>
<dbReference type="AlphaFoldDB" id="A0A7W8LPP3"/>
<reference evidence="4 5" key="1">
    <citation type="submission" date="2020-08" db="EMBL/GenBank/DDBJ databases">
        <title>Genomic Encyclopedia of Type Strains, Phase IV (KMG-IV): sequencing the most valuable type-strain genomes for metagenomic binning, comparative biology and taxonomic classification.</title>
        <authorList>
            <person name="Goeker M."/>
        </authorList>
    </citation>
    <scope>NUCLEOTIDE SEQUENCE [LARGE SCALE GENOMIC DNA]</scope>
    <source>
        <strain evidence="4 5">DSM 101791</strain>
    </source>
</reference>
<organism evidence="4 5">
    <name type="scientific">Deinococcus budaensis</name>
    <dbReference type="NCBI Taxonomy" id="1665626"/>
    <lineage>
        <taxon>Bacteria</taxon>
        <taxon>Thermotogati</taxon>
        <taxon>Deinococcota</taxon>
        <taxon>Deinococci</taxon>
        <taxon>Deinococcales</taxon>
        <taxon>Deinococcaceae</taxon>
        <taxon>Deinococcus</taxon>
    </lineage>
</organism>
<evidence type="ECO:0000313" key="4">
    <source>
        <dbReference type="EMBL" id="MBB5233988.1"/>
    </source>
</evidence>
<keyword evidence="1 2" id="KW-0129">CBS domain</keyword>
<feature type="domain" description="CBS" evidence="3">
    <location>
        <begin position="9"/>
        <end position="64"/>
    </location>
</feature>
<dbReference type="PANTHER" id="PTHR43080">
    <property type="entry name" value="CBS DOMAIN-CONTAINING PROTEIN CBSX3, MITOCHONDRIAL"/>
    <property type="match status" value="1"/>
</dbReference>
<dbReference type="InterPro" id="IPR051257">
    <property type="entry name" value="Diverse_CBS-Domain"/>
</dbReference>